<dbReference type="EMBL" id="CM046398">
    <property type="protein sequence ID" value="KAI8533057.1"/>
    <property type="molecule type" value="Genomic_DNA"/>
</dbReference>
<gene>
    <name evidence="1" type="ORF">RHMOL_Rhmol11G0266500</name>
</gene>
<name>A0ACC0LXF6_RHOML</name>
<protein>
    <submittedName>
        <fullName evidence="1">Uncharacterized protein</fullName>
    </submittedName>
</protein>
<organism evidence="1 2">
    <name type="scientific">Rhododendron molle</name>
    <name type="common">Chinese azalea</name>
    <name type="synonym">Azalea mollis</name>
    <dbReference type="NCBI Taxonomy" id="49168"/>
    <lineage>
        <taxon>Eukaryota</taxon>
        <taxon>Viridiplantae</taxon>
        <taxon>Streptophyta</taxon>
        <taxon>Embryophyta</taxon>
        <taxon>Tracheophyta</taxon>
        <taxon>Spermatophyta</taxon>
        <taxon>Magnoliopsida</taxon>
        <taxon>eudicotyledons</taxon>
        <taxon>Gunneridae</taxon>
        <taxon>Pentapetalae</taxon>
        <taxon>asterids</taxon>
        <taxon>Ericales</taxon>
        <taxon>Ericaceae</taxon>
        <taxon>Ericoideae</taxon>
        <taxon>Rhodoreae</taxon>
        <taxon>Rhododendron</taxon>
    </lineage>
</organism>
<keyword evidence="2" id="KW-1185">Reference proteome</keyword>
<accession>A0ACC0LXF6</accession>
<comment type="caution">
    <text evidence="1">The sequence shown here is derived from an EMBL/GenBank/DDBJ whole genome shotgun (WGS) entry which is preliminary data.</text>
</comment>
<evidence type="ECO:0000313" key="1">
    <source>
        <dbReference type="EMBL" id="KAI8533057.1"/>
    </source>
</evidence>
<dbReference type="Proteomes" id="UP001062846">
    <property type="component" value="Chromosome 11"/>
</dbReference>
<proteinExistence type="predicted"/>
<sequence length="159" mass="17543">MGDSNSTKPQQEQPDDPFTCEICNEPVLSNNSLCVHPFRKLNECIRSLSEYLQFKNEEERVAEIKCPGSNCDKLLDPLTCPPALVPPEVSDRCYCPNRVCSALVVKECGGIVKKSMCPNYATSAEGRCINTSVAAKIKLTMKIHDSTMLLSAPNSFLEL</sequence>
<reference evidence="1" key="1">
    <citation type="submission" date="2022-02" db="EMBL/GenBank/DDBJ databases">
        <title>Plant Genome Project.</title>
        <authorList>
            <person name="Zhang R.-G."/>
        </authorList>
    </citation>
    <scope>NUCLEOTIDE SEQUENCE</scope>
    <source>
        <strain evidence="1">AT1</strain>
    </source>
</reference>
<evidence type="ECO:0000313" key="2">
    <source>
        <dbReference type="Proteomes" id="UP001062846"/>
    </source>
</evidence>